<feature type="binding site" evidence="8">
    <location>
        <begin position="200"/>
        <end position="202"/>
    </location>
    <ligand>
        <name>S-adenosyl-L-methionine</name>
        <dbReference type="ChEBI" id="CHEBI:59789"/>
    </ligand>
</feature>
<evidence type="ECO:0000256" key="2">
    <source>
        <dbReference type="ARBA" id="ARBA00022485"/>
    </source>
</evidence>
<evidence type="ECO:0000256" key="7">
    <source>
        <dbReference type="ARBA" id="ARBA00023014"/>
    </source>
</evidence>
<organism evidence="11 12">
    <name type="scientific">Photobacterium swingsii</name>
    <dbReference type="NCBI Taxonomy" id="680026"/>
    <lineage>
        <taxon>Bacteria</taxon>
        <taxon>Pseudomonadati</taxon>
        <taxon>Pseudomonadota</taxon>
        <taxon>Gammaproteobacteria</taxon>
        <taxon>Vibrionales</taxon>
        <taxon>Vibrionaceae</taxon>
        <taxon>Photobacterium</taxon>
    </lineage>
</organism>
<comment type="caution">
    <text evidence="11">The sequence shown here is derived from an EMBL/GenBank/DDBJ whole genome shotgun (WGS) entry which is preliminary data.</text>
</comment>
<dbReference type="PANTHER" id="PTHR30352">
    <property type="entry name" value="PYRUVATE FORMATE-LYASE-ACTIVATING ENZYME"/>
    <property type="match status" value="1"/>
</dbReference>
<feature type="binding site" evidence="8">
    <location>
        <position position="278"/>
    </location>
    <ligand>
        <name>S-adenosyl-L-methionine</name>
        <dbReference type="ChEBI" id="CHEBI:59789"/>
    </ligand>
</feature>
<dbReference type="AlphaFoldDB" id="A0A0J8XXE5"/>
<keyword evidence="3 8" id="KW-0949">S-adenosyl-L-methionine</keyword>
<evidence type="ECO:0000256" key="3">
    <source>
        <dbReference type="ARBA" id="ARBA00022691"/>
    </source>
</evidence>
<gene>
    <name evidence="8 11" type="primary">cutD</name>
    <name evidence="11" type="ORF">C9I94_17630</name>
</gene>
<feature type="binding site" evidence="8">
    <location>
        <position position="72"/>
    </location>
    <ligand>
        <name>[4Fe-4S] cluster</name>
        <dbReference type="ChEBI" id="CHEBI:49883"/>
        <label>2</label>
    </ligand>
</feature>
<dbReference type="InterPro" id="IPR058240">
    <property type="entry name" value="rSAM_sf"/>
</dbReference>
<feature type="binding site" evidence="8">
    <location>
        <position position="151"/>
    </location>
    <ligand>
        <name>S-adenosyl-L-methionine</name>
        <dbReference type="ChEBI" id="CHEBI:59789"/>
    </ligand>
</feature>
<dbReference type="Pfam" id="PF00037">
    <property type="entry name" value="Fer4"/>
    <property type="match status" value="1"/>
</dbReference>
<keyword evidence="8" id="KW-0677">Repeat</keyword>
<dbReference type="PROSITE" id="PS51918">
    <property type="entry name" value="RADICAL_SAM"/>
    <property type="match status" value="1"/>
</dbReference>
<feature type="domain" description="4Fe-4S ferredoxin-type" evidence="9">
    <location>
        <begin position="91"/>
        <end position="121"/>
    </location>
</feature>
<dbReference type="GO" id="GO:0016491">
    <property type="term" value="F:oxidoreductase activity"/>
    <property type="evidence" value="ECO:0007669"/>
    <property type="project" value="UniProtKB-UniRule"/>
</dbReference>
<evidence type="ECO:0000313" key="12">
    <source>
        <dbReference type="Proteomes" id="UP000240481"/>
    </source>
</evidence>
<dbReference type="GO" id="GO:0042426">
    <property type="term" value="P:choline catabolic process"/>
    <property type="evidence" value="ECO:0007669"/>
    <property type="project" value="UniProtKB-UniRule"/>
</dbReference>
<comment type="similarity">
    <text evidence="1 8">Belongs to the organic radical-activating enzymes family.</text>
</comment>
<dbReference type="InterPro" id="IPR001989">
    <property type="entry name" value="Radical_activat_CS"/>
</dbReference>
<feature type="domain" description="Radical SAM core" evidence="10">
    <location>
        <begin position="26"/>
        <end position="316"/>
    </location>
</feature>
<dbReference type="SFLD" id="SFLDG01118">
    <property type="entry name" value="activating_enzymes__group_2"/>
    <property type="match status" value="1"/>
</dbReference>
<evidence type="ECO:0000259" key="9">
    <source>
        <dbReference type="PROSITE" id="PS51379"/>
    </source>
</evidence>
<feature type="binding site" evidence="8">
    <location>
        <begin position="46"/>
        <end position="48"/>
    </location>
    <ligand>
        <name>S-adenosyl-L-methionine</name>
        <dbReference type="ChEBI" id="CHEBI:59789"/>
    </ligand>
</feature>
<dbReference type="SUPFAM" id="SSF54862">
    <property type="entry name" value="4Fe-4S ferredoxins"/>
    <property type="match status" value="1"/>
</dbReference>
<evidence type="ECO:0000256" key="6">
    <source>
        <dbReference type="ARBA" id="ARBA00023004"/>
    </source>
</evidence>
<dbReference type="PANTHER" id="PTHR30352:SF4">
    <property type="entry name" value="PYRUVATE FORMATE-LYASE 2-ACTIVATING ENZYME"/>
    <property type="match status" value="1"/>
</dbReference>
<dbReference type="STRING" id="680026.AB733_14230"/>
<feature type="binding site" evidence="8">
    <location>
        <position position="69"/>
    </location>
    <ligand>
        <name>[4Fe-4S] cluster</name>
        <dbReference type="ChEBI" id="CHEBI:49883"/>
        <label>2</label>
    </ligand>
</feature>
<keyword evidence="12" id="KW-1185">Reference proteome</keyword>
<dbReference type="Proteomes" id="UP000240481">
    <property type="component" value="Unassembled WGS sequence"/>
</dbReference>
<proteinExistence type="inferred from homology"/>
<comment type="cofactor">
    <cofactor evidence="8">
        <name>[4Fe-4S] cluster</name>
        <dbReference type="ChEBI" id="CHEBI:49883"/>
    </cofactor>
    <text evidence="8">Binds 2 [4Fe-4S] clusters. One cluster is coordinated with 3 cysteines and an exchangeable S-adenosyl-L-methionine.</text>
</comment>
<keyword evidence="11" id="KW-0456">Lyase</keyword>
<dbReference type="InterPro" id="IPR030905">
    <property type="entry name" value="CutC_activ_rSAM"/>
</dbReference>
<comment type="function">
    <text evidence="8">Catalyzes activation of the choline trimethylamine-lyase CutC under anaerobic conditions by generation of an organic free radical on a glycine residue, via an homolytic cleavage of S-adenosyl-L-methionine (SAM).</text>
</comment>
<dbReference type="NCBIfam" id="TIGR02494">
    <property type="entry name" value="PFLE_PFLC"/>
    <property type="match status" value="1"/>
</dbReference>
<dbReference type="EMBL" id="PYLZ01000010">
    <property type="protein sequence ID" value="PSW23000.1"/>
    <property type="molecule type" value="Genomic_DNA"/>
</dbReference>
<dbReference type="PROSITE" id="PS51379">
    <property type="entry name" value="4FE4S_FER_2"/>
    <property type="match status" value="2"/>
</dbReference>
<dbReference type="HAMAP" id="MF_02059">
    <property type="entry name" value="Activ_enz_CutD"/>
    <property type="match status" value="1"/>
</dbReference>
<keyword evidence="5 8" id="KW-0560">Oxidoreductase</keyword>
<keyword evidence="7 8" id="KW-0411">Iron-sulfur</keyword>
<evidence type="ECO:0000313" key="11">
    <source>
        <dbReference type="EMBL" id="PSW23000.1"/>
    </source>
</evidence>
<keyword evidence="6 8" id="KW-0408">Iron</keyword>
<dbReference type="GO" id="GO:0046872">
    <property type="term" value="F:metal ion binding"/>
    <property type="evidence" value="ECO:0007669"/>
    <property type="project" value="UniProtKB-KW"/>
</dbReference>
<dbReference type="GO" id="GO:0051539">
    <property type="term" value="F:4 iron, 4 sulfur cluster binding"/>
    <property type="evidence" value="ECO:0007669"/>
    <property type="project" value="UniProtKB-UniRule"/>
</dbReference>
<name>A0A0J8XXE5_9GAMM</name>
<accession>A0A0J8XXE5</accession>
<feature type="binding site" evidence="8">
    <location>
        <position position="111"/>
    </location>
    <ligand>
        <name>[4Fe-4S] cluster</name>
        <dbReference type="ChEBI" id="CHEBI:49883"/>
        <label>2</label>
    </ligand>
</feature>
<dbReference type="Gene3D" id="3.30.70.20">
    <property type="match status" value="1"/>
</dbReference>
<dbReference type="NCBIfam" id="TIGR04395">
    <property type="entry name" value="cutC_activ_rSAM"/>
    <property type="match status" value="1"/>
</dbReference>
<dbReference type="GO" id="GO:0016829">
    <property type="term" value="F:lyase activity"/>
    <property type="evidence" value="ECO:0007669"/>
    <property type="project" value="UniProtKB-KW"/>
</dbReference>
<feature type="binding site" evidence="8">
    <location>
        <position position="40"/>
    </location>
    <ligand>
        <name>[4Fe-4S] cluster</name>
        <dbReference type="ChEBI" id="CHEBI:49883"/>
        <label>1</label>
        <note>4Fe-4S-S-AdoMet</note>
    </ligand>
</feature>
<feature type="binding site" evidence="8">
    <location>
        <position position="66"/>
    </location>
    <ligand>
        <name>[4Fe-4S] cluster</name>
        <dbReference type="ChEBI" id="CHEBI:49883"/>
        <label>2</label>
    </ligand>
</feature>
<dbReference type="SFLD" id="SFLDG01066">
    <property type="entry name" value="organic_radical-activating_enz"/>
    <property type="match status" value="1"/>
</dbReference>
<dbReference type="UniPathway" id="UPA01069"/>
<dbReference type="InterPro" id="IPR017900">
    <property type="entry name" value="4Fe4S_Fe_S_CS"/>
</dbReference>
<dbReference type="InterPro" id="IPR034457">
    <property type="entry name" value="Organic_radical-activating"/>
</dbReference>
<evidence type="ECO:0000256" key="1">
    <source>
        <dbReference type="ARBA" id="ARBA00009777"/>
    </source>
</evidence>
<dbReference type="Pfam" id="PF04055">
    <property type="entry name" value="Radical_SAM"/>
    <property type="match status" value="1"/>
</dbReference>
<evidence type="ECO:0000256" key="5">
    <source>
        <dbReference type="ARBA" id="ARBA00023002"/>
    </source>
</evidence>
<evidence type="ECO:0000259" key="10">
    <source>
        <dbReference type="PROSITE" id="PS51918"/>
    </source>
</evidence>
<comment type="pathway">
    <text evidence="8">Amine and polyamine metabolism; choline degradation.</text>
</comment>
<dbReference type="InterPro" id="IPR012839">
    <property type="entry name" value="Organic_radical_activase"/>
</dbReference>
<keyword evidence="4 8" id="KW-0479">Metal-binding</keyword>
<reference evidence="11 12" key="1">
    <citation type="submission" date="2018-01" db="EMBL/GenBank/DDBJ databases">
        <title>Whole genome sequencing of Histamine producing bacteria.</title>
        <authorList>
            <person name="Butler K."/>
        </authorList>
    </citation>
    <scope>NUCLEOTIDE SEQUENCE [LARGE SCALE GENOMIC DNA]</scope>
    <source>
        <strain evidence="11 12">DSM 24669</strain>
    </source>
</reference>
<keyword evidence="2 8" id="KW-0004">4Fe-4S</keyword>
<feature type="binding site" evidence="8">
    <location>
        <position position="44"/>
    </location>
    <ligand>
        <name>[4Fe-4S] cluster</name>
        <dbReference type="ChEBI" id="CHEBI:49883"/>
        <label>1</label>
        <note>4Fe-4S-S-AdoMet</note>
    </ligand>
</feature>
<comment type="catalytic activity">
    <reaction evidence="8">
        <text>glycyl-[protein] + reduced [flavodoxin] + S-adenosyl-L-methionine = glycin-2-yl radical-[protein] + semiquinone [flavodoxin] + 5'-deoxyadenosine + L-methionine + H(+)</text>
        <dbReference type="Rhea" id="RHEA:61976"/>
        <dbReference type="Rhea" id="RHEA-COMP:10622"/>
        <dbReference type="Rhea" id="RHEA-COMP:14480"/>
        <dbReference type="Rhea" id="RHEA-COMP:15993"/>
        <dbReference type="Rhea" id="RHEA-COMP:15994"/>
        <dbReference type="ChEBI" id="CHEBI:15378"/>
        <dbReference type="ChEBI" id="CHEBI:17319"/>
        <dbReference type="ChEBI" id="CHEBI:29947"/>
        <dbReference type="ChEBI" id="CHEBI:32722"/>
        <dbReference type="ChEBI" id="CHEBI:57618"/>
        <dbReference type="ChEBI" id="CHEBI:57844"/>
        <dbReference type="ChEBI" id="CHEBI:59789"/>
        <dbReference type="ChEBI" id="CHEBI:140311"/>
    </reaction>
</comment>
<dbReference type="SUPFAM" id="SSF102114">
    <property type="entry name" value="Radical SAM enzymes"/>
    <property type="match status" value="1"/>
</dbReference>
<dbReference type="PIRSF" id="PIRSF000371">
    <property type="entry name" value="PFL_act_enz"/>
    <property type="match status" value="1"/>
</dbReference>
<feature type="domain" description="4Fe-4S ferredoxin-type" evidence="9">
    <location>
        <begin position="57"/>
        <end position="86"/>
    </location>
</feature>
<evidence type="ECO:0000256" key="8">
    <source>
        <dbReference type="HAMAP-Rule" id="MF_02059"/>
    </source>
</evidence>
<dbReference type="PROSITE" id="PS00198">
    <property type="entry name" value="4FE4S_FER_1"/>
    <property type="match status" value="1"/>
</dbReference>
<dbReference type="SFLD" id="SFLDS00029">
    <property type="entry name" value="Radical_SAM"/>
    <property type="match status" value="1"/>
</dbReference>
<dbReference type="OrthoDB" id="9782387at2"/>
<dbReference type="PROSITE" id="PS01087">
    <property type="entry name" value="RADICAL_ACTIVATING"/>
    <property type="match status" value="1"/>
</dbReference>
<dbReference type="InterPro" id="IPR040074">
    <property type="entry name" value="BssD/PflA/YjjW"/>
</dbReference>
<protein>
    <recommendedName>
        <fullName evidence="8">Choline trimethylamine-lyase activating enzyme</fullName>
        <ecNumber evidence="8">1.97.1.-</ecNumber>
    </recommendedName>
    <alternativeName>
        <fullName evidence="8">Choline utilization protein D</fullName>
    </alternativeName>
    <alternativeName>
        <fullName evidence="8">GRE activase CutD</fullName>
    </alternativeName>
    <alternativeName>
        <fullName evidence="8">Glycyl-radical enzyme activating enzyme CutD</fullName>
        <shortName evidence="8">GRE activating enzyme CutD</shortName>
    </alternativeName>
</protein>
<evidence type="ECO:0000256" key="4">
    <source>
        <dbReference type="ARBA" id="ARBA00022723"/>
    </source>
</evidence>
<dbReference type="InterPro" id="IPR007197">
    <property type="entry name" value="rSAM"/>
</dbReference>
<dbReference type="Gene3D" id="3.80.30.10">
    <property type="entry name" value="pyruvate-formate lyase- activating enzyme"/>
    <property type="match status" value="1"/>
</dbReference>
<feature type="binding site" evidence="8">
    <location>
        <position position="47"/>
    </location>
    <ligand>
        <name>[4Fe-4S] cluster</name>
        <dbReference type="ChEBI" id="CHEBI:49883"/>
        <label>1</label>
        <note>4Fe-4S-S-AdoMet</note>
    </ligand>
</feature>
<dbReference type="RefSeq" id="WP_048899363.1">
    <property type="nucleotide sequence ID" value="NZ_AP024853.1"/>
</dbReference>
<sequence>MTGIAQVSNETELKGRIFNIQKYSIYDGDGIRTLIFFKGCNLRCDWCANPEGLSSKFQVMVSHDKCVQCGKCADVCPAGVHLMSTDANGNQVHKVDRNVDCIGCRKCEEVCMGDALDIMGKDVTVSELMEIIMQDYDFYMSSGGGVTLGGGELSLQTDFAAALLTECKKQMINTAIETQGTTSLANYEKLAKCVDLFLFDIKQIETNQHRELLGIGNEGVKRNLERLVELGANIVIRMPLIRGHNDSYDSITGAFEYVMDLAKRGNGNIQRIDVLPYHQFGKTKYDKLDMIYPITQDLGYSEEELNKLSDFFTQFDFDIRLVRH</sequence>
<dbReference type="InterPro" id="IPR017896">
    <property type="entry name" value="4Fe4S_Fe-S-bd"/>
</dbReference>
<dbReference type="EC" id="1.97.1.-" evidence="8"/>